<reference evidence="1" key="1">
    <citation type="submission" date="2019-11" db="EMBL/GenBank/DDBJ databases">
        <authorList>
            <person name="Feng L."/>
        </authorList>
    </citation>
    <scope>NUCLEOTIDE SEQUENCE</scope>
    <source>
        <strain evidence="1">VatypicaLFYP47</strain>
    </source>
</reference>
<name>A0A6N3BN16_9FIRM</name>
<gene>
    <name evidence="1" type="ORF">VALFYP47_01183</name>
</gene>
<dbReference type="RefSeq" id="WP_156718410.1">
    <property type="nucleotide sequence ID" value="NZ_CACRUN010000013.1"/>
</dbReference>
<dbReference type="AlphaFoldDB" id="A0A6N3BN16"/>
<organism evidence="1">
    <name type="scientific">Veillonella atypica</name>
    <dbReference type="NCBI Taxonomy" id="39777"/>
    <lineage>
        <taxon>Bacteria</taxon>
        <taxon>Bacillati</taxon>
        <taxon>Bacillota</taxon>
        <taxon>Negativicutes</taxon>
        <taxon>Veillonellales</taxon>
        <taxon>Veillonellaceae</taxon>
        <taxon>Veillonella</taxon>
    </lineage>
</organism>
<sequence>MINGKYSAGLVSQSFWFVEFKRIVNLLNLGKTEEQIKSLCLEENLFGATKEYRAKRIYGYIWNRVKQLDEGLIKLFLESDLATQKIINLICILKIDRLFFEFLYEVYREKAILGFDKIEDTDISTFFNRKEIQNDDISSWTDETKKRLRNIYTNYMVDANLLRVVDKEKKLTVPILDLSLERYLKENGDEVLVKALTGGR</sequence>
<evidence type="ECO:0008006" key="2">
    <source>
        <dbReference type="Google" id="ProtNLM"/>
    </source>
</evidence>
<dbReference type="EMBL" id="CACRUN010000013">
    <property type="protein sequence ID" value="VYU02937.1"/>
    <property type="molecule type" value="Genomic_DNA"/>
</dbReference>
<protein>
    <recommendedName>
        <fullName evidence="2">DUF1819 family protein</fullName>
    </recommendedName>
</protein>
<dbReference type="InterPro" id="IPR014948">
    <property type="entry name" value="BrxA"/>
</dbReference>
<evidence type="ECO:0000313" key="1">
    <source>
        <dbReference type="EMBL" id="VYU02937.1"/>
    </source>
</evidence>
<dbReference type="InterPro" id="IPR023137">
    <property type="entry name" value="BrxA_sf"/>
</dbReference>
<accession>A0A6N3BN16</accession>
<dbReference type="Gene3D" id="1.10.3540.10">
    <property type="entry name" value="uncharacterized protein from magnetospirillum magneticum domain"/>
    <property type="match status" value="1"/>
</dbReference>
<proteinExistence type="predicted"/>
<dbReference type="Pfam" id="PF08849">
    <property type="entry name" value="BrxA"/>
    <property type="match status" value="1"/>
</dbReference>